<dbReference type="PANTHER" id="PTHR33910:SF1">
    <property type="entry name" value="PROTEIN TRANSLOCASE SUBUNIT SECE"/>
    <property type="match status" value="1"/>
</dbReference>
<evidence type="ECO:0000313" key="10">
    <source>
        <dbReference type="EMBL" id="PJJ58283.1"/>
    </source>
</evidence>
<comment type="caution">
    <text evidence="10">The sequence shown here is derived from an EMBL/GenBank/DDBJ whole genome shotgun (WGS) entry which is preliminary data.</text>
</comment>
<comment type="subunit">
    <text evidence="9">Component of the Sec protein translocase complex. Heterotrimer consisting of SecY, SecE and SecG subunits. The heterotrimers can form oligomers, although 1 heterotrimer is thought to be able to translocate proteins. Interacts with the ribosome. Interacts with SecDF, and other proteins may be involved. Interacts with SecA.</text>
</comment>
<name>A0A0B2BN95_9ACTN</name>
<evidence type="ECO:0000256" key="2">
    <source>
        <dbReference type="ARBA" id="ARBA00022448"/>
    </source>
</evidence>
<comment type="function">
    <text evidence="9">Essential subunit of the Sec protein translocation channel SecYEG. Clamps together the 2 halves of SecY. May contact the channel plug during translocation.</text>
</comment>
<keyword evidence="2 9" id="KW-0813">Transport</keyword>
<comment type="similarity">
    <text evidence="9">Belongs to the SecE/SEC61-gamma family.</text>
</comment>
<keyword evidence="7 9" id="KW-0811">Translocation</keyword>
<dbReference type="Gene3D" id="1.20.5.1030">
    <property type="entry name" value="Preprotein translocase secy subunit"/>
    <property type="match status" value="1"/>
</dbReference>
<dbReference type="PROSITE" id="PS01067">
    <property type="entry name" value="SECE_SEC61G"/>
    <property type="match status" value="1"/>
</dbReference>
<dbReference type="GO" id="GO:0043952">
    <property type="term" value="P:protein transport by the Sec complex"/>
    <property type="evidence" value="ECO:0007669"/>
    <property type="project" value="UniProtKB-UniRule"/>
</dbReference>
<dbReference type="InterPro" id="IPR001901">
    <property type="entry name" value="Translocase_SecE/Sec61-g"/>
</dbReference>
<evidence type="ECO:0000256" key="1">
    <source>
        <dbReference type="ARBA" id="ARBA00004370"/>
    </source>
</evidence>
<keyword evidence="4 9" id="KW-0812">Transmembrane</keyword>
<reference evidence="10 11" key="1">
    <citation type="submission" date="2017-11" db="EMBL/GenBank/DDBJ databases">
        <title>Genomic Encyclopedia of Archaeal and Bacterial Type Strains, Phase II (KMG-II): From Individual Species to Whole Genera.</title>
        <authorList>
            <person name="Goeker M."/>
        </authorList>
    </citation>
    <scope>NUCLEOTIDE SEQUENCE [LARGE SCALE GENOMIC DNA]</scope>
    <source>
        <strain evidence="10 11">DSM 27763</strain>
    </source>
</reference>
<dbReference type="GO" id="GO:0008320">
    <property type="term" value="F:protein transmembrane transporter activity"/>
    <property type="evidence" value="ECO:0007669"/>
    <property type="project" value="UniProtKB-UniRule"/>
</dbReference>
<dbReference type="InterPro" id="IPR005807">
    <property type="entry name" value="SecE_bac"/>
</dbReference>
<evidence type="ECO:0000256" key="5">
    <source>
        <dbReference type="ARBA" id="ARBA00022927"/>
    </source>
</evidence>
<dbReference type="EMBL" id="PGEZ01000001">
    <property type="protein sequence ID" value="PJJ58283.1"/>
    <property type="molecule type" value="Genomic_DNA"/>
</dbReference>
<keyword evidence="3 9" id="KW-1003">Cell membrane</keyword>
<dbReference type="AlphaFoldDB" id="A0A0B2BN95"/>
<accession>A0A0B2BN95</accession>
<dbReference type="RefSeq" id="WP_039347208.1">
    <property type="nucleotide sequence ID" value="NZ_PGEZ01000001.1"/>
</dbReference>
<evidence type="ECO:0000256" key="6">
    <source>
        <dbReference type="ARBA" id="ARBA00022989"/>
    </source>
</evidence>
<dbReference type="GO" id="GO:0006605">
    <property type="term" value="P:protein targeting"/>
    <property type="evidence" value="ECO:0007669"/>
    <property type="project" value="UniProtKB-UniRule"/>
</dbReference>
<dbReference type="Pfam" id="PF00584">
    <property type="entry name" value="SecE"/>
    <property type="match status" value="1"/>
</dbReference>
<dbReference type="Proteomes" id="UP000230842">
    <property type="component" value="Unassembled WGS sequence"/>
</dbReference>
<organism evidence="10 11">
    <name type="scientific">Mumia flava</name>
    <dbReference type="NCBI Taxonomy" id="1348852"/>
    <lineage>
        <taxon>Bacteria</taxon>
        <taxon>Bacillati</taxon>
        <taxon>Actinomycetota</taxon>
        <taxon>Actinomycetes</taxon>
        <taxon>Propionibacteriales</taxon>
        <taxon>Nocardioidaceae</taxon>
        <taxon>Mumia</taxon>
    </lineage>
</organism>
<evidence type="ECO:0000313" key="11">
    <source>
        <dbReference type="Proteomes" id="UP000230842"/>
    </source>
</evidence>
<evidence type="ECO:0000256" key="3">
    <source>
        <dbReference type="ARBA" id="ARBA00022475"/>
    </source>
</evidence>
<dbReference type="GO" id="GO:0009306">
    <property type="term" value="P:protein secretion"/>
    <property type="evidence" value="ECO:0007669"/>
    <property type="project" value="UniProtKB-UniRule"/>
</dbReference>
<dbReference type="PANTHER" id="PTHR33910">
    <property type="entry name" value="PROTEIN TRANSLOCASE SUBUNIT SECE"/>
    <property type="match status" value="1"/>
</dbReference>
<dbReference type="NCBIfam" id="TIGR00964">
    <property type="entry name" value="secE_bact"/>
    <property type="match status" value="1"/>
</dbReference>
<protein>
    <recommendedName>
        <fullName evidence="9">Protein translocase subunit SecE</fullName>
    </recommendedName>
</protein>
<evidence type="ECO:0000256" key="4">
    <source>
        <dbReference type="ARBA" id="ARBA00022692"/>
    </source>
</evidence>
<dbReference type="OrthoDB" id="9805743at2"/>
<keyword evidence="6 9" id="KW-1133">Transmembrane helix</keyword>
<sequence length="75" mass="8675">MSETSSAPTESRRPQRTSPLTFYRQVVAELRKVVWPTRPQLINYFFVVLVFVVVMMGIIAGLDYGFGKLVFWLFS</sequence>
<dbReference type="HAMAP" id="MF_00422">
    <property type="entry name" value="SecE"/>
    <property type="match status" value="1"/>
</dbReference>
<feature type="transmembrane region" description="Helical" evidence="9">
    <location>
        <begin position="41"/>
        <end position="62"/>
    </location>
</feature>
<dbReference type="GO" id="GO:0005886">
    <property type="term" value="C:plasma membrane"/>
    <property type="evidence" value="ECO:0007669"/>
    <property type="project" value="UniProtKB-SubCell"/>
</dbReference>
<proteinExistence type="inferred from homology"/>
<keyword evidence="11" id="KW-1185">Reference proteome</keyword>
<evidence type="ECO:0000256" key="7">
    <source>
        <dbReference type="ARBA" id="ARBA00023010"/>
    </source>
</evidence>
<comment type="subcellular location">
    <subcellularLocation>
        <location evidence="9">Cell membrane</location>
        <topology evidence="9">Single-pass membrane protein</topology>
    </subcellularLocation>
    <subcellularLocation>
        <location evidence="1">Membrane</location>
    </subcellularLocation>
</comment>
<keyword evidence="8 9" id="KW-0472">Membrane</keyword>
<evidence type="ECO:0000256" key="8">
    <source>
        <dbReference type="ARBA" id="ARBA00023136"/>
    </source>
</evidence>
<dbReference type="GO" id="GO:0065002">
    <property type="term" value="P:intracellular protein transmembrane transport"/>
    <property type="evidence" value="ECO:0007669"/>
    <property type="project" value="UniProtKB-UniRule"/>
</dbReference>
<evidence type="ECO:0000256" key="9">
    <source>
        <dbReference type="HAMAP-Rule" id="MF_00422"/>
    </source>
</evidence>
<keyword evidence="5 9" id="KW-0653">Protein transport</keyword>
<dbReference type="InterPro" id="IPR038379">
    <property type="entry name" value="SecE_sf"/>
</dbReference>
<gene>
    <name evidence="9" type="primary">secE</name>
    <name evidence="10" type="ORF">CLV56_2534</name>
</gene>